<evidence type="ECO:0000256" key="4">
    <source>
        <dbReference type="ARBA" id="ARBA00023015"/>
    </source>
</evidence>
<dbReference type="AlphaFoldDB" id="A0AAQ3QM25"/>
<name>A0AAQ3QM25_9LILI</name>
<evidence type="ECO:0000313" key="8">
    <source>
        <dbReference type="Proteomes" id="UP001327560"/>
    </source>
</evidence>
<dbReference type="InterPro" id="IPR013083">
    <property type="entry name" value="Znf_RING/FYVE/PHD"/>
</dbReference>
<dbReference type="GO" id="GO:0140566">
    <property type="term" value="F:histone reader activity"/>
    <property type="evidence" value="ECO:0007669"/>
    <property type="project" value="InterPro"/>
</dbReference>
<dbReference type="PANTHER" id="PTHR33304">
    <property type="match status" value="1"/>
</dbReference>
<dbReference type="InterPro" id="IPR056280">
    <property type="entry name" value="AIPP2-like_SPOC"/>
</dbReference>
<organism evidence="7 8">
    <name type="scientific">Canna indica</name>
    <name type="common">Indian-shot</name>
    <dbReference type="NCBI Taxonomy" id="4628"/>
    <lineage>
        <taxon>Eukaryota</taxon>
        <taxon>Viridiplantae</taxon>
        <taxon>Streptophyta</taxon>
        <taxon>Embryophyta</taxon>
        <taxon>Tracheophyta</taxon>
        <taxon>Spermatophyta</taxon>
        <taxon>Magnoliopsida</taxon>
        <taxon>Liliopsida</taxon>
        <taxon>Zingiberales</taxon>
        <taxon>Cannaceae</taxon>
        <taxon>Canna</taxon>
    </lineage>
</organism>
<dbReference type="Pfam" id="PF23121">
    <property type="entry name" value="SPOC_AIPP2"/>
    <property type="match status" value="1"/>
</dbReference>
<evidence type="ECO:0000259" key="6">
    <source>
        <dbReference type="Pfam" id="PF23121"/>
    </source>
</evidence>
<dbReference type="PANTHER" id="PTHR33304:SF36">
    <property type="entry name" value="GB|AAF26970.1-RELATED"/>
    <property type="match status" value="1"/>
</dbReference>
<evidence type="ECO:0000313" key="7">
    <source>
        <dbReference type="EMBL" id="WOL14458.1"/>
    </source>
</evidence>
<gene>
    <name evidence="7" type="ORF">Cni_G23238</name>
</gene>
<dbReference type="InterPro" id="IPR011011">
    <property type="entry name" value="Znf_FYVE_PHD"/>
</dbReference>
<dbReference type="GO" id="GO:0008270">
    <property type="term" value="F:zinc ion binding"/>
    <property type="evidence" value="ECO:0007669"/>
    <property type="project" value="UniProtKB-KW"/>
</dbReference>
<dbReference type="Gene3D" id="3.30.40.10">
    <property type="entry name" value="Zinc/RING finger domain, C3HC4 (zinc finger)"/>
    <property type="match status" value="1"/>
</dbReference>
<dbReference type="SUPFAM" id="SSF57903">
    <property type="entry name" value="FYVE/PHD zinc finger"/>
    <property type="match status" value="1"/>
</dbReference>
<evidence type="ECO:0000256" key="3">
    <source>
        <dbReference type="ARBA" id="ARBA00022833"/>
    </source>
</evidence>
<protein>
    <recommendedName>
        <fullName evidence="6">AIPP2-like SPOC-like domain-containing protein</fullName>
    </recommendedName>
</protein>
<accession>A0AAQ3QM25</accession>
<sequence>MTMNICDICGVSGYMKDIVTCYSCRRASEHIYCMKILLSEVPEVWHCERCLSKAHLVYQGKMCNKFTENKSNVYRSDSKRNVSQIKDSPHLNNNEKEKVNVGRKRAIKKHDAKVKFIPLEEVTLTCARKNSKAANSSVLCRQSENKALTIVADERFSQPEHFRRKETKYLDVGVEHRKDKNKKVRTGETLGGVECYASSCKRSASKENVPPLTLLINPNAKFPSSPTPEACWRGSFEVFDMVNHVYTEIQGHFPSQVSHKAYEIAKKLREKLKLNMLPRRVAWPKLFELAPPTYNDIGLYFFSSISDRPREKYFRLLERIESQDCVMKTSIEDVELLIYSSKQLEEDCRRIDGETYLWGVFRNAKLRKKQHCRKDIISSTPTVELKSSNTCDQVRVVLEGSDHEVDLDTDMVYHKEIGGVNIQIGKRDAPRTFASPNSILRPFTSITTQSDVPPGFSLMSNANGRRMTPIPEQIKLGTLSSAPQTSAVTLSPNSILRPSTSITTQSDVPPGFSPMSNTNGRRMSPIPEQITLGTLSSAPQTSAATLSLFPSEVGFMKINKIGDEKARQNISADLSLSRPNYLMDGNACIDMTQKLSSDNDGCEEDLQLKL</sequence>
<dbReference type="InterPro" id="IPR049914">
    <property type="entry name" value="PHD1-3/5-6"/>
</dbReference>
<keyword evidence="5" id="KW-0804">Transcription</keyword>
<keyword evidence="2" id="KW-0863">Zinc-finger</keyword>
<dbReference type="GO" id="GO:0034244">
    <property type="term" value="P:negative regulation of transcription elongation by RNA polymerase II"/>
    <property type="evidence" value="ECO:0007669"/>
    <property type="project" value="InterPro"/>
</dbReference>
<evidence type="ECO:0000256" key="2">
    <source>
        <dbReference type="ARBA" id="ARBA00022771"/>
    </source>
</evidence>
<keyword evidence="1" id="KW-0479">Metal-binding</keyword>
<dbReference type="Proteomes" id="UP001327560">
    <property type="component" value="Chromosome 7"/>
</dbReference>
<keyword evidence="3" id="KW-0862">Zinc</keyword>
<keyword evidence="4" id="KW-0805">Transcription regulation</keyword>
<feature type="domain" description="AIPP2-like SPOC-like" evidence="6">
    <location>
        <begin position="232"/>
        <end position="361"/>
    </location>
</feature>
<evidence type="ECO:0000256" key="1">
    <source>
        <dbReference type="ARBA" id="ARBA00022723"/>
    </source>
</evidence>
<reference evidence="7 8" key="1">
    <citation type="submission" date="2023-10" db="EMBL/GenBank/DDBJ databases">
        <title>Chromosome-scale genome assembly provides insights into flower coloration mechanisms of Canna indica.</title>
        <authorList>
            <person name="Li C."/>
        </authorList>
    </citation>
    <scope>NUCLEOTIDE SEQUENCE [LARGE SCALE GENOMIC DNA]</scope>
    <source>
        <tissue evidence="7">Flower</tissue>
    </source>
</reference>
<evidence type="ECO:0000256" key="5">
    <source>
        <dbReference type="ARBA" id="ARBA00023163"/>
    </source>
</evidence>
<keyword evidence="8" id="KW-1185">Reference proteome</keyword>
<proteinExistence type="predicted"/>
<dbReference type="EMBL" id="CP136896">
    <property type="protein sequence ID" value="WOL14458.1"/>
    <property type="molecule type" value="Genomic_DNA"/>
</dbReference>